<dbReference type="EMBL" id="OIVN01006266">
    <property type="protein sequence ID" value="SPD29264.1"/>
    <property type="molecule type" value="Genomic_DNA"/>
</dbReference>
<feature type="compositionally biased region" description="Basic and acidic residues" evidence="1">
    <location>
        <begin position="52"/>
        <end position="62"/>
    </location>
</feature>
<reference evidence="2" key="1">
    <citation type="submission" date="2018-02" db="EMBL/GenBank/DDBJ databases">
        <authorList>
            <person name="Cohen D.B."/>
            <person name="Kent A.D."/>
        </authorList>
    </citation>
    <scope>NUCLEOTIDE SEQUENCE</scope>
</reference>
<name>A0A2N9IYA0_FAGSY</name>
<evidence type="ECO:0000256" key="1">
    <source>
        <dbReference type="SAM" id="MobiDB-lite"/>
    </source>
</evidence>
<gene>
    <name evidence="2" type="ORF">FSB_LOCUS57146</name>
</gene>
<proteinExistence type="predicted"/>
<organism evidence="2">
    <name type="scientific">Fagus sylvatica</name>
    <name type="common">Beechnut</name>
    <dbReference type="NCBI Taxonomy" id="28930"/>
    <lineage>
        <taxon>Eukaryota</taxon>
        <taxon>Viridiplantae</taxon>
        <taxon>Streptophyta</taxon>
        <taxon>Embryophyta</taxon>
        <taxon>Tracheophyta</taxon>
        <taxon>Spermatophyta</taxon>
        <taxon>Magnoliopsida</taxon>
        <taxon>eudicotyledons</taxon>
        <taxon>Gunneridae</taxon>
        <taxon>Pentapetalae</taxon>
        <taxon>rosids</taxon>
        <taxon>fabids</taxon>
        <taxon>Fagales</taxon>
        <taxon>Fagaceae</taxon>
        <taxon>Fagus</taxon>
    </lineage>
</organism>
<feature type="region of interest" description="Disordered" evidence="1">
    <location>
        <begin position="52"/>
        <end position="85"/>
    </location>
</feature>
<accession>A0A2N9IYA0</accession>
<evidence type="ECO:0000313" key="2">
    <source>
        <dbReference type="EMBL" id="SPD29264.1"/>
    </source>
</evidence>
<feature type="region of interest" description="Disordered" evidence="1">
    <location>
        <begin position="1"/>
        <end position="32"/>
    </location>
</feature>
<dbReference type="AlphaFoldDB" id="A0A2N9IYA0"/>
<sequence length="85" mass="10179">MKGRTGELEKKEEKERKKGRREKREEKGRKKESWWPVVREWCQAAWWHEKEAKMKERKRDNIPEGFLGRTGGGDAPLSTVRAGRW</sequence>
<protein>
    <submittedName>
        <fullName evidence="2">Uncharacterized protein</fullName>
    </submittedName>
</protein>